<keyword evidence="1" id="KW-1133">Transmembrane helix</keyword>
<name>A0ABW5LRH1_9FLAO</name>
<gene>
    <name evidence="2" type="ORF">ACFSRZ_04295</name>
</gene>
<dbReference type="EMBL" id="JBHULH010000001">
    <property type="protein sequence ID" value="MFD2566578.1"/>
    <property type="molecule type" value="Genomic_DNA"/>
</dbReference>
<sequence>MKSLLKILFVIFVIWMSVGGYLEYTEHPKGKVVMGLGVLYLAFILMPIFIYWRYRDGKYKKYVIKDDLFFPKKKKEE</sequence>
<proteinExistence type="predicted"/>
<accession>A0ABW5LRH1</accession>
<evidence type="ECO:0000313" key="2">
    <source>
        <dbReference type="EMBL" id="MFD2566578.1"/>
    </source>
</evidence>
<evidence type="ECO:0000313" key="3">
    <source>
        <dbReference type="Proteomes" id="UP001597508"/>
    </source>
</evidence>
<evidence type="ECO:0000256" key="1">
    <source>
        <dbReference type="SAM" id="Phobius"/>
    </source>
</evidence>
<protein>
    <submittedName>
        <fullName evidence="2">Uncharacterized protein</fullName>
    </submittedName>
</protein>
<feature type="transmembrane region" description="Helical" evidence="1">
    <location>
        <begin position="7"/>
        <end position="24"/>
    </location>
</feature>
<keyword evidence="3" id="KW-1185">Reference proteome</keyword>
<reference evidence="3" key="1">
    <citation type="journal article" date="2019" name="Int. J. Syst. Evol. Microbiol.">
        <title>The Global Catalogue of Microorganisms (GCM) 10K type strain sequencing project: providing services to taxonomists for standard genome sequencing and annotation.</title>
        <authorList>
            <consortium name="The Broad Institute Genomics Platform"/>
            <consortium name="The Broad Institute Genome Sequencing Center for Infectious Disease"/>
            <person name="Wu L."/>
            <person name="Ma J."/>
        </authorList>
    </citation>
    <scope>NUCLEOTIDE SEQUENCE [LARGE SCALE GENOMIC DNA]</scope>
    <source>
        <strain evidence="3">KCTC 52127</strain>
    </source>
</reference>
<keyword evidence="1" id="KW-0812">Transmembrane</keyword>
<feature type="transmembrane region" description="Helical" evidence="1">
    <location>
        <begin position="30"/>
        <end position="52"/>
    </location>
</feature>
<dbReference type="RefSeq" id="WP_379665283.1">
    <property type="nucleotide sequence ID" value="NZ_JBHULH010000001.1"/>
</dbReference>
<dbReference type="Proteomes" id="UP001597508">
    <property type="component" value="Unassembled WGS sequence"/>
</dbReference>
<organism evidence="2 3">
    <name type="scientific">Pseudotenacibaculum haliotis</name>
    <dbReference type="NCBI Taxonomy" id="1862138"/>
    <lineage>
        <taxon>Bacteria</taxon>
        <taxon>Pseudomonadati</taxon>
        <taxon>Bacteroidota</taxon>
        <taxon>Flavobacteriia</taxon>
        <taxon>Flavobacteriales</taxon>
        <taxon>Flavobacteriaceae</taxon>
        <taxon>Pseudotenacibaculum</taxon>
    </lineage>
</organism>
<comment type="caution">
    <text evidence="2">The sequence shown here is derived from an EMBL/GenBank/DDBJ whole genome shotgun (WGS) entry which is preliminary data.</text>
</comment>
<keyword evidence="1" id="KW-0472">Membrane</keyword>